<dbReference type="EMBL" id="CP031001">
    <property type="protein sequence ID" value="QHN77837.1"/>
    <property type="molecule type" value="Genomic_DNA"/>
</dbReference>
<keyword evidence="1" id="KW-0175">Coiled coil</keyword>
<dbReference type="InterPro" id="IPR046796">
    <property type="entry name" value="Transposase_32_dom"/>
</dbReference>
<feature type="region of interest" description="Disordered" evidence="2">
    <location>
        <begin position="1"/>
        <end position="22"/>
    </location>
</feature>
<feature type="compositionally biased region" description="Basic residues" evidence="2">
    <location>
        <begin position="1"/>
        <end position="10"/>
    </location>
</feature>
<reference evidence="4 5" key="1">
    <citation type="submission" date="2020-01" db="EMBL/GenBank/DDBJ databases">
        <title>Genome sequence of Arachis hypogaea, cultivar Shitouqi.</title>
        <authorList>
            <person name="Zhuang W."/>
            <person name="Chen H."/>
            <person name="Varshney R."/>
            <person name="Wang D."/>
            <person name="Ming R."/>
        </authorList>
    </citation>
    <scope>NUCLEOTIDE SEQUENCE [LARGE SCALE GENOMIC DNA]</scope>
    <source>
        <tissue evidence="4">Young leaf</tissue>
    </source>
</reference>
<dbReference type="Pfam" id="PF20167">
    <property type="entry name" value="Transposase_32"/>
    <property type="match status" value="1"/>
</dbReference>
<dbReference type="AlphaFoldDB" id="A0A6B9V9B4"/>
<protein>
    <recommendedName>
        <fullName evidence="3">Putative plant transposon protein domain-containing protein</fullName>
    </recommendedName>
</protein>
<evidence type="ECO:0000313" key="4">
    <source>
        <dbReference type="EMBL" id="QHN77837.1"/>
    </source>
</evidence>
<evidence type="ECO:0000256" key="1">
    <source>
        <dbReference type="SAM" id="Coils"/>
    </source>
</evidence>
<dbReference type="Proteomes" id="UP000464620">
    <property type="component" value="Chromosome B09"/>
</dbReference>
<evidence type="ECO:0000259" key="3">
    <source>
        <dbReference type="Pfam" id="PF20167"/>
    </source>
</evidence>
<proteinExistence type="predicted"/>
<sequence length="526" mass="62193">MASSSSRRRPGKEPMVTEPPTYDTKRFRSQFHEGKYHRFMKKKHIIHERYFALREEEYPIMKQINRKRRWDLLCDPIPKISALMIREFYANAVKESEESPSYKSYVRGTEVNFSPASITRALKLRTITYEEPSYEARLQDKNDPDEILQGICLEGTDWERDSQGVPSRLKRINLILEAKGWYEIVRRSILPTGNTSAVTIRRALLLYCILHGGEINLAQLIAESIQEIAESTNKFTKLGHPSTILRLCTRAGVIFEDEDTEKVRRGAGITKKTMEGTAEDDDQEEGSQRRRRAEEGGEQAHGAIDMSQLQRVLKEISQQNVIAQEQYSRYQEKFLEHREQYLKDKEQNEAWQHRMEERLESWHQQSMDQQQEFQAKILEGQKEQSKELRESIDKLYLSQAKYGEYTHNLYQWKNVHHTIGETRQMQRIKHYEDTQAKLEYLTRCMPGLNSRIKPFEQCQDLRDQQKARTQHYTDRMYQRLEAVGLSSLIDPVWDRRCPSEEIQDYTKLWTRKKKRGESSNNQEQDN</sequence>
<feature type="compositionally biased region" description="Basic and acidic residues" evidence="2">
    <location>
        <begin position="286"/>
        <end position="295"/>
    </location>
</feature>
<feature type="coiled-coil region" evidence="1">
    <location>
        <begin position="306"/>
        <end position="333"/>
    </location>
</feature>
<name>A0A6B9V9B4_ARAHY</name>
<organism evidence="4 5">
    <name type="scientific">Arachis hypogaea</name>
    <name type="common">Peanut</name>
    <dbReference type="NCBI Taxonomy" id="3818"/>
    <lineage>
        <taxon>Eukaryota</taxon>
        <taxon>Viridiplantae</taxon>
        <taxon>Streptophyta</taxon>
        <taxon>Embryophyta</taxon>
        <taxon>Tracheophyta</taxon>
        <taxon>Spermatophyta</taxon>
        <taxon>Magnoliopsida</taxon>
        <taxon>eudicotyledons</taxon>
        <taxon>Gunneridae</taxon>
        <taxon>Pentapetalae</taxon>
        <taxon>rosids</taxon>
        <taxon>fabids</taxon>
        <taxon>Fabales</taxon>
        <taxon>Fabaceae</taxon>
        <taxon>Papilionoideae</taxon>
        <taxon>50 kb inversion clade</taxon>
        <taxon>dalbergioids sensu lato</taxon>
        <taxon>Dalbergieae</taxon>
        <taxon>Pterocarpus clade</taxon>
        <taxon>Arachis</taxon>
    </lineage>
</organism>
<accession>A0A6B9V9B4</accession>
<feature type="domain" description="Putative plant transposon protein" evidence="3">
    <location>
        <begin position="67"/>
        <end position="253"/>
    </location>
</feature>
<gene>
    <name evidence="4" type="ORF">DS421_19g656300</name>
</gene>
<feature type="region of interest" description="Disordered" evidence="2">
    <location>
        <begin position="266"/>
        <end position="302"/>
    </location>
</feature>
<evidence type="ECO:0000256" key="2">
    <source>
        <dbReference type="SAM" id="MobiDB-lite"/>
    </source>
</evidence>
<evidence type="ECO:0000313" key="5">
    <source>
        <dbReference type="Proteomes" id="UP000464620"/>
    </source>
</evidence>